<sequence length="114" mass="13146">MKILLVDDEKINALSASRLLEKKGYKVVVASNGQEALDRLDESDFDCILMDIQMPEMDGYEAIERIRDEFVFGEKSKTPIIAMTVHCYSDAFEEFRRAGIEHYICKPFDFTNLL</sequence>
<dbReference type="InterPro" id="IPR001789">
    <property type="entry name" value="Sig_transdc_resp-reg_receiver"/>
</dbReference>
<dbReference type="PANTHER" id="PTHR45339">
    <property type="entry name" value="HYBRID SIGNAL TRANSDUCTION HISTIDINE KINASE J"/>
    <property type="match status" value="1"/>
</dbReference>
<name>A0ABQ5K917_9EUKA</name>
<dbReference type="Proteomes" id="UP001057375">
    <property type="component" value="Unassembled WGS sequence"/>
</dbReference>
<keyword evidence="1 3" id="KW-0597">Phosphoprotein</keyword>
<proteinExistence type="predicted"/>
<feature type="non-terminal residue" evidence="5">
    <location>
        <position position="114"/>
    </location>
</feature>
<protein>
    <submittedName>
        <fullName evidence="5">Response regulator</fullName>
    </submittedName>
</protein>
<comment type="caution">
    <text evidence="5">The sequence shown here is derived from an EMBL/GenBank/DDBJ whole genome shotgun (WGS) entry which is preliminary data.</text>
</comment>
<dbReference type="PANTHER" id="PTHR45339:SF1">
    <property type="entry name" value="HYBRID SIGNAL TRANSDUCTION HISTIDINE KINASE J"/>
    <property type="match status" value="1"/>
</dbReference>
<feature type="domain" description="Response regulatory" evidence="4">
    <location>
        <begin position="2"/>
        <end position="114"/>
    </location>
</feature>
<dbReference type="CDD" id="cd17546">
    <property type="entry name" value="REC_hyHK_CKI1_RcsC-like"/>
    <property type="match status" value="1"/>
</dbReference>
<evidence type="ECO:0000256" key="3">
    <source>
        <dbReference type="PROSITE-ProRule" id="PRU00169"/>
    </source>
</evidence>
<dbReference type="PROSITE" id="PS50110">
    <property type="entry name" value="RESPONSE_REGULATORY"/>
    <property type="match status" value="1"/>
</dbReference>
<keyword evidence="2" id="KW-0902">Two-component regulatory system</keyword>
<dbReference type="EMBL" id="BQXS01008119">
    <property type="protein sequence ID" value="GKT29066.1"/>
    <property type="molecule type" value="Genomic_DNA"/>
</dbReference>
<evidence type="ECO:0000256" key="1">
    <source>
        <dbReference type="ARBA" id="ARBA00022553"/>
    </source>
</evidence>
<gene>
    <name evidence="5" type="ORF">ADUPG1_005137</name>
</gene>
<reference evidence="5" key="1">
    <citation type="submission" date="2022-03" db="EMBL/GenBank/DDBJ databases">
        <title>Draft genome sequence of Aduncisulcus paluster, a free-living microaerophilic Fornicata.</title>
        <authorList>
            <person name="Yuyama I."/>
            <person name="Kume K."/>
            <person name="Tamura T."/>
            <person name="Inagaki Y."/>
            <person name="Hashimoto T."/>
        </authorList>
    </citation>
    <scope>NUCLEOTIDE SEQUENCE</scope>
    <source>
        <strain evidence="5">NY0171</strain>
    </source>
</reference>
<dbReference type="SMART" id="SM00448">
    <property type="entry name" value="REC"/>
    <property type="match status" value="1"/>
</dbReference>
<dbReference type="SUPFAM" id="SSF52172">
    <property type="entry name" value="CheY-like"/>
    <property type="match status" value="1"/>
</dbReference>
<evidence type="ECO:0000313" key="5">
    <source>
        <dbReference type="EMBL" id="GKT29066.1"/>
    </source>
</evidence>
<evidence type="ECO:0000313" key="6">
    <source>
        <dbReference type="Proteomes" id="UP001057375"/>
    </source>
</evidence>
<evidence type="ECO:0000256" key="2">
    <source>
        <dbReference type="ARBA" id="ARBA00023012"/>
    </source>
</evidence>
<accession>A0ABQ5K917</accession>
<organism evidence="5 6">
    <name type="scientific">Aduncisulcus paluster</name>
    <dbReference type="NCBI Taxonomy" id="2918883"/>
    <lineage>
        <taxon>Eukaryota</taxon>
        <taxon>Metamonada</taxon>
        <taxon>Carpediemonas-like organisms</taxon>
        <taxon>Aduncisulcus</taxon>
    </lineage>
</organism>
<feature type="modified residue" description="4-aspartylphosphate" evidence="3">
    <location>
        <position position="51"/>
    </location>
</feature>
<dbReference type="InterPro" id="IPR011006">
    <property type="entry name" value="CheY-like_superfamily"/>
</dbReference>
<dbReference type="Gene3D" id="3.40.50.2300">
    <property type="match status" value="1"/>
</dbReference>
<keyword evidence="6" id="KW-1185">Reference proteome</keyword>
<dbReference type="Pfam" id="PF00072">
    <property type="entry name" value="Response_reg"/>
    <property type="match status" value="1"/>
</dbReference>
<evidence type="ECO:0000259" key="4">
    <source>
        <dbReference type="PROSITE" id="PS50110"/>
    </source>
</evidence>